<protein>
    <submittedName>
        <fullName evidence="2">Uncharacterized protein</fullName>
    </submittedName>
</protein>
<sequence>MAYTIPNKPKGPRPSLDDFEKRASTGSLFMRGKPTIVPIHPETGNRVEVNKKSDAQRDKEQKVISELGPTSQPGSRRPSIYAQLDELTSAENSTATPLYRTFTVPRASLVAQTSVELPSITIQVNTQTEEN</sequence>
<accession>A0AA36GBS9</accession>
<dbReference type="AlphaFoldDB" id="A0AA36GBS9"/>
<dbReference type="EMBL" id="CATQJA010002664">
    <property type="protein sequence ID" value="CAJ0582812.1"/>
    <property type="molecule type" value="Genomic_DNA"/>
</dbReference>
<reference evidence="2" key="1">
    <citation type="submission" date="2023-06" db="EMBL/GenBank/DDBJ databases">
        <authorList>
            <person name="Delattre M."/>
        </authorList>
    </citation>
    <scope>NUCLEOTIDE SEQUENCE</scope>
    <source>
        <strain evidence="2">AF72</strain>
    </source>
</reference>
<feature type="region of interest" description="Disordered" evidence="1">
    <location>
        <begin position="1"/>
        <end position="78"/>
    </location>
</feature>
<comment type="caution">
    <text evidence="2">The sequence shown here is derived from an EMBL/GenBank/DDBJ whole genome shotgun (WGS) entry which is preliminary data.</text>
</comment>
<dbReference type="Proteomes" id="UP001177023">
    <property type="component" value="Unassembled WGS sequence"/>
</dbReference>
<keyword evidence="3" id="KW-1185">Reference proteome</keyword>
<organism evidence="2 3">
    <name type="scientific">Mesorhabditis spiculigera</name>
    <dbReference type="NCBI Taxonomy" id="96644"/>
    <lineage>
        <taxon>Eukaryota</taxon>
        <taxon>Metazoa</taxon>
        <taxon>Ecdysozoa</taxon>
        <taxon>Nematoda</taxon>
        <taxon>Chromadorea</taxon>
        <taxon>Rhabditida</taxon>
        <taxon>Rhabditina</taxon>
        <taxon>Rhabditomorpha</taxon>
        <taxon>Rhabditoidea</taxon>
        <taxon>Rhabditidae</taxon>
        <taxon>Mesorhabditinae</taxon>
        <taxon>Mesorhabditis</taxon>
    </lineage>
</organism>
<feature type="non-terminal residue" evidence="2">
    <location>
        <position position="1"/>
    </location>
</feature>
<gene>
    <name evidence="2" type="ORF">MSPICULIGERA_LOCUS20942</name>
</gene>
<name>A0AA36GBS9_9BILA</name>
<feature type="compositionally biased region" description="Basic and acidic residues" evidence="1">
    <location>
        <begin position="43"/>
        <end position="63"/>
    </location>
</feature>
<evidence type="ECO:0000313" key="2">
    <source>
        <dbReference type="EMBL" id="CAJ0582812.1"/>
    </source>
</evidence>
<evidence type="ECO:0000313" key="3">
    <source>
        <dbReference type="Proteomes" id="UP001177023"/>
    </source>
</evidence>
<proteinExistence type="predicted"/>
<evidence type="ECO:0000256" key="1">
    <source>
        <dbReference type="SAM" id="MobiDB-lite"/>
    </source>
</evidence>